<sequence length="390" mass="42541">MTQSRALHFLRRATDPRRASYLELFFDLAFIFALMRLSRLLLSDLSLIGAARMLVLLAALWAVWVTTAWSANWFDTGDRVTREFLVAVMFGGLLMAASVPQAFDGHALVFAVAYLAVHVGRGFAFVFVLRGHPRMWRSARIVAAFFFTGFPWIVGALISEVRLPLWALAVFADYAFTRLRWPVPVLGRSTWEELRVIGEHLAERYQQVFIVTLGELIINVGTAYSNSGFDPARSAAFVLAFVNAALLAIVYFIPREGRLGEKIDAAEAPGRLAMDVAFLHLGLMASVVATAVGDALAIEHPYGRAAPSLVAVTIGGGGLFLVARNLIAFVIDRRPPWSGLIGLAVLIALVPALLRLPPPGSVLATDLVLGAIVAARYAVMRRNDRRSGNG</sequence>
<dbReference type="PANTHER" id="PTHR36840">
    <property type="entry name" value="BLL5714 PROTEIN"/>
    <property type="match status" value="1"/>
</dbReference>
<keyword evidence="3" id="KW-1185">Reference proteome</keyword>
<feature type="transmembrane region" description="Helical" evidence="1">
    <location>
        <begin position="50"/>
        <end position="72"/>
    </location>
</feature>
<feature type="transmembrane region" description="Helical" evidence="1">
    <location>
        <begin position="273"/>
        <end position="293"/>
    </location>
</feature>
<feature type="transmembrane region" description="Helical" evidence="1">
    <location>
        <begin position="84"/>
        <end position="103"/>
    </location>
</feature>
<accession>A0ABP9S584</accession>
<protein>
    <submittedName>
        <fullName evidence="2">Low temperature requirement protein A</fullName>
    </submittedName>
</protein>
<keyword evidence="1" id="KW-0812">Transmembrane</keyword>
<organism evidence="2 3">
    <name type="scientific">Rugosimonospora acidiphila</name>
    <dbReference type="NCBI Taxonomy" id="556531"/>
    <lineage>
        <taxon>Bacteria</taxon>
        <taxon>Bacillati</taxon>
        <taxon>Actinomycetota</taxon>
        <taxon>Actinomycetes</taxon>
        <taxon>Micromonosporales</taxon>
        <taxon>Micromonosporaceae</taxon>
        <taxon>Rugosimonospora</taxon>
    </lineage>
</organism>
<feature type="transmembrane region" description="Helical" evidence="1">
    <location>
        <begin position="335"/>
        <end position="354"/>
    </location>
</feature>
<comment type="caution">
    <text evidence="2">The sequence shown here is derived from an EMBL/GenBank/DDBJ whole genome shotgun (WGS) entry which is preliminary data.</text>
</comment>
<feature type="transmembrane region" description="Helical" evidence="1">
    <location>
        <begin position="141"/>
        <end position="158"/>
    </location>
</feature>
<evidence type="ECO:0000313" key="3">
    <source>
        <dbReference type="Proteomes" id="UP001501570"/>
    </source>
</evidence>
<evidence type="ECO:0000256" key="1">
    <source>
        <dbReference type="SAM" id="Phobius"/>
    </source>
</evidence>
<name>A0ABP9S584_9ACTN</name>
<keyword evidence="1" id="KW-1133">Transmembrane helix</keyword>
<keyword evidence="1" id="KW-0472">Membrane</keyword>
<proteinExistence type="predicted"/>
<feature type="transmembrane region" description="Helical" evidence="1">
    <location>
        <begin position="234"/>
        <end position="253"/>
    </location>
</feature>
<dbReference type="InterPro" id="IPR010640">
    <property type="entry name" value="Low_temperature_requirement_A"/>
</dbReference>
<dbReference type="EMBL" id="BAABJQ010000016">
    <property type="protein sequence ID" value="GAA5191548.1"/>
    <property type="molecule type" value="Genomic_DNA"/>
</dbReference>
<dbReference type="Proteomes" id="UP001501570">
    <property type="component" value="Unassembled WGS sequence"/>
</dbReference>
<feature type="transmembrane region" description="Helical" evidence="1">
    <location>
        <begin position="305"/>
        <end position="323"/>
    </location>
</feature>
<gene>
    <name evidence="2" type="ORF">GCM10023322_49130</name>
</gene>
<feature type="transmembrane region" description="Helical" evidence="1">
    <location>
        <begin position="109"/>
        <end position="129"/>
    </location>
</feature>
<reference evidence="3" key="1">
    <citation type="journal article" date="2019" name="Int. J. Syst. Evol. Microbiol.">
        <title>The Global Catalogue of Microorganisms (GCM) 10K type strain sequencing project: providing services to taxonomists for standard genome sequencing and annotation.</title>
        <authorList>
            <consortium name="The Broad Institute Genomics Platform"/>
            <consortium name="The Broad Institute Genome Sequencing Center for Infectious Disease"/>
            <person name="Wu L."/>
            <person name="Ma J."/>
        </authorList>
    </citation>
    <scope>NUCLEOTIDE SEQUENCE [LARGE SCALE GENOMIC DNA]</scope>
    <source>
        <strain evidence="3">JCM 18304</strain>
    </source>
</reference>
<evidence type="ECO:0000313" key="2">
    <source>
        <dbReference type="EMBL" id="GAA5191548.1"/>
    </source>
</evidence>
<feature type="transmembrane region" description="Helical" evidence="1">
    <location>
        <begin position="21"/>
        <end position="38"/>
    </location>
</feature>
<dbReference type="Pfam" id="PF06772">
    <property type="entry name" value="LtrA"/>
    <property type="match status" value="1"/>
</dbReference>
<dbReference type="PANTHER" id="PTHR36840:SF1">
    <property type="entry name" value="BLL5714 PROTEIN"/>
    <property type="match status" value="1"/>
</dbReference>
<feature type="transmembrane region" description="Helical" evidence="1">
    <location>
        <begin position="360"/>
        <end position="379"/>
    </location>
</feature>
<dbReference type="RefSeq" id="WP_345633245.1">
    <property type="nucleotide sequence ID" value="NZ_BAABJQ010000016.1"/>
</dbReference>